<dbReference type="InterPro" id="IPR008240">
    <property type="entry name" value="Chorismate_mutase_periplasmic"/>
</dbReference>
<dbReference type="NCBIfam" id="TIGR01806">
    <property type="entry name" value="CM_mono2"/>
    <property type="match status" value="1"/>
</dbReference>
<dbReference type="GO" id="GO:0046417">
    <property type="term" value="P:chorismate metabolic process"/>
    <property type="evidence" value="ECO:0007669"/>
    <property type="project" value="InterPro"/>
</dbReference>
<keyword evidence="7" id="KW-1185">Reference proteome</keyword>
<dbReference type="SUPFAM" id="SSF53850">
    <property type="entry name" value="Periplasmic binding protein-like II"/>
    <property type="match status" value="1"/>
</dbReference>
<dbReference type="InterPro" id="IPR002701">
    <property type="entry name" value="CM_II_prokaryot"/>
</dbReference>
<reference evidence="6 7" key="1">
    <citation type="submission" date="2020-08" db="EMBL/GenBank/DDBJ databases">
        <title>Genomic Encyclopedia of Type Strains, Phase IV (KMG-IV): sequencing the most valuable type-strain genomes for metagenomic binning, comparative biology and taxonomic classification.</title>
        <authorList>
            <person name="Goeker M."/>
        </authorList>
    </citation>
    <scope>NUCLEOTIDE SEQUENCE [LARGE SCALE GENOMIC DNA]</scope>
    <source>
        <strain evidence="6 7">DSM 26723</strain>
    </source>
</reference>
<feature type="domain" description="Chorismate mutase" evidence="5">
    <location>
        <begin position="11"/>
        <end position="107"/>
    </location>
</feature>
<dbReference type="InterPro" id="IPR001638">
    <property type="entry name" value="Solute-binding_3/MltF_N"/>
</dbReference>
<organism evidence="6 7">
    <name type="scientific">Povalibacter uvarum</name>
    <dbReference type="NCBI Taxonomy" id="732238"/>
    <lineage>
        <taxon>Bacteria</taxon>
        <taxon>Pseudomonadati</taxon>
        <taxon>Pseudomonadota</taxon>
        <taxon>Gammaproteobacteria</taxon>
        <taxon>Steroidobacterales</taxon>
        <taxon>Steroidobacteraceae</taxon>
        <taxon>Povalibacter</taxon>
    </lineage>
</organism>
<gene>
    <name evidence="6" type="ORF">HNQ60_003461</name>
</gene>
<dbReference type="PROSITE" id="PS51168">
    <property type="entry name" value="CHORISMATE_MUT_2"/>
    <property type="match status" value="1"/>
</dbReference>
<dbReference type="UniPathway" id="UPA00120">
    <property type="reaction ID" value="UER00203"/>
</dbReference>
<evidence type="ECO:0000256" key="2">
    <source>
        <dbReference type="ARBA" id="ARBA00012404"/>
    </source>
</evidence>
<dbReference type="EMBL" id="JACHHZ010000004">
    <property type="protein sequence ID" value="MBB6094574.1"/>
    <property type="molecule type" value="Genomic_DNA"/>
</dbReference>
<comment type="similarity">
    <text evidence="1">Belongs to the bacterial solute-binding protein 3 family.</text>
</comment>
<sequence>MPRFFLIPFIALCALSLPARADEVHFDDPAADVAAVFDLIEQRLALMPAVASWKYAKSLPVVDADREQVVLDATVARAEKLGIEPGSARTLFALQIEIARRIQAEKIDAWRSGREQPPPVRDLARELRPALDDIGDRLLRAIYLALPELQRPGFANSPAALQWQKRFGADAAKLVGALAALRDTPVPALARIKASAVLRIGTTGDYAPFSSDAGGILRGADIDAAVQLAKALGVEPHFVRTSWPTLMGDYRGGRFDIAMSGISITAERAAEAAFSASYHRGGKTPIVRCGRETSLDTLEEIDQPGTRVVVNPGGTNERFVREHIARAKVSLHPDNRTIFDEIRLGRADVMITDDVEVELQVRGKPGLCRATPATFTQGDKAILMLRDGELLKAVDGWLANEQRSGAVTRRLESALATAPVH</sequence>
<dbReference type="PANTHER" id="PTHR35936:SF19">
    <property type="entry name" value="AMINO-ACID-BINDING PROTEIN YXEM-RELATED"/>
    <property type="match status" value="1"/>
</dbReference>
<dbReference type="Pfam" id="PF00497">
    <property type="entry name" value="SBP_bac_3"/>
    <property type="match status" value="1"/>
</dbReference>
<keyword evidence="6" id="KW-0456">Lyase</keyword>
<dbReference type="Gene3D" id="1.20.59.10">
    <property type="entry name" value="Chorismate mutase"/>
    <property type="match status" value="1"/>
</dbReference>
<evidence type="ECO:0000313" key="6">
    <source>
        <dbReference type="EMBL" id="MBB6094574.1"/>
    </source>
</evidence>
<accession>A0A841HPL0</accession>
<name>A0A841HPL0_9GAMM</name>
<dbReference type="InterPro" id="IPR036979">
    <property type="entry name" value="CM_dom_sf"/>
</dbReference>
<comment type="caution">
    <text evidence="6">The sequence shown here is derived from an EMBL/GenBank/DDBJ whole genome shotgun (WGS) entry which is preliminary data.</text>
</comment>
<evidence type="ECO:0000313" key="7">
    <source>
        <dbReference type="Proteomes" id="UP000588068"/>
    </source>
</evidence>
<dbReference type="SMART" id="SM00062">
    <property type="entry name" value="PBPb"/>
    <property type="match status" value="1"/>
</dbReference>
<dbReference type="AlphaFoldDB" id="A0A841HPL0"/>
<proteinExistence type="inferred from homology"/>
<protein>
    <recommendedName>
        <fullName evidence="2">chorismate mutase</fullName>
        <ecNumber evidence="2">5.4.99.5</ecNumber>
    </recommendedName>
</protein>
<feature type="signal peptide" evidence="4">
    <location>
        <begin position="1"/>
        <end position="21"/>
    </location>
</feature>
<dbReference type="RefSeq" id="WP_184333987.1">
    <property type="nucleotide sequence ID" value="NZ_JACHHZ010000004.1"/>
</dbReference>
<dbReference type="EC" id="5.4.99.5" evidence="2"/>
<dbReference type="Gene3D" id="3.40.190.10">
    <property type="entry name" value="Periplasmic binding protein-like II"/>
    <property type="match status" value="2"/>
</dbReference>
<dbReference type="Proteomes" id="UP000588068">
    <property type="component" value="Unassembled WGS sequence"/>
</dbReference>
<dbReference type="GO" id="GO:0004106">
    <property type="term" value="F:chorismate mutase activity"/>
    <property type="evidence" value="ECO:0007669"/>
    <property type="project" value="UniProtKB-EC"/>
</dbReference>
<dbReference type="InterPro" id="IPR036263">
    <property type="entry name" value="Chorismate_II_sf"/>
</dbReference>
<evidence type="ECO:0000256" key="4">
    <source>
        <dbReference type="SAM" id="SignalP"/>
    </source>
</evidence>
<evidence type="ECO:0000259" key="5">
    <source>
        <dbReference type="PROSITE" id="PS51168"/>
    </source>
</evidence>
<dbReference type="GO" id="GO:0016829">
    <property type="term" value="F:lyase activity"/>
    <property type="evidence" value="ECO:0007669"/>
    <property type="project" value="UniProtKB-KW"/>
</dbReference>
<feature type="chain" id="PRO_5032308081" description="chorismate mutase" evidence="4">
    <location>
        <begin position="22"/>
        <end position="421"/>
    </location>
</feature>
<evidence type="ECO:0000256" key="3">
    <source>
        <dbReference type="ARBA" id="ARBA00022729"/>
    </source>
</evidence>
<dbReference type="PANTHER" id="PTHR35936">
    <property type="entry name" value="MEMBRANE-BOUND LYTIC MUREIN TRANSGLYCOSYLASE F"/>
    <property type="match status" value="1"/>
</dbReference>
<dbReference type="SMART" id="SM00830">
    <property type="entry name" value="CM_2"/>
    <property type="match status" value="1"/>
</dbReference>
<evidence type="ECO:0000256" key="1">
    <source>
        <dbReference type="ARBA" id="ARBA00010333"/>
    </source>
</evidence>
<dbReference type="Pfam" id="PF01817">
    <property type="entry name" value="CM_2"/>
    <property type="match status" value="1"/>
</dbReference>
<dbReference type="SUPFAM" id="SSF48600">
    <property type="entry name" value="Chorismate mutase II"/>
    <property type="match status" value="1"/>
</dbReference>
<keyword evidence="3 4" id="KW-0732">Signal</keyword>